<proteinExistence type="inferred from homology"/>
<dbReference type="GO" id="GO:0005739">
    <property type="term" value="C:mitochondrion"/>
    <property type="evidence" value="ECO:0007669"/>
    <property type="project" value="UniProtKB-SubCell"/>
</dbReference>
<evidence type="ECO:0000313" key="8">
    <source>
        <dbReference type="Proteomes" id="UP000625711"/>
    </source>
</evidence>
<dbReference type="Pfam" id="PF00687">
    <property type="entry name" value="Ribosomal_L1"/>
    <property type="match status" value="1"/>
</dbReference>
<dbReference type="Proteomes" id="UP000625711">
    <property type="component" value="Unassembled WGS sequence"/>
</dbReference>
<dbReference type="InterPro" id="IPR028364">
    <property type="entry name" value="Ribosomal_uL1/biogenesis"/>
</dbReference>
<evidence type="ECO:0000313" key="7">
    <source>
        <dbReference type="EMBL" id="KAF7278465.1"/>
    </source>
</evidence>
<evidence type="ECO:0000256" key="4">
    <source>
        <dbReference type="ARBA" id="ARBA00023128"/>
    </source>
</evidence>
<reference evidence="7" key="1">
    <citation type="submission" date="2020-08" db="EMBL/GenBank/DDBJ databases">
        <title>Genome sequencing and assembly of the red palm weevil Rhynchophorus ferrugineus.</title>
        <authorList>
            <person name="Dias G.B."/>
            <person name="Bergman C.M."/>
            <person name="Manee M."/>
        </authorList>
    </citation>
    <scope>NUCLEOTIDE SEQUENCE</scope>
    <source>
        <strain evidence="7">AA-2017</strain>
        <tissue evidence="7">Whole larva</tissue>
    </source>
</reference>
<dbReference type="GO" id="GO:0006412">
    <property type="term" value="P:translation"/>
    <property type="evidence" value="ECO:0007669"/>
    <property type="project" value="InterPro"/>
</dbReference>
<dbReference type="InterPro" id="IPR016095">
    <property type="entry name" value="Ribosomal_uL1_3-a/b-sand"/>
</dbReference>
<dbReference type="Gene3D" id="3.30.190.20">
    <property type="match status" value="1"/>
</dbReference>
<dbReference type="GO" id="GO:0015934">
    <property type="term" value="C:large ribosomal subunit"/>
    <property type="evidence" value="ECO:0007669"/>
    <property type="project" value="InterPro"/>
</dbReference>
<dbReference type="NCBIfam" id="TIGR01170">
    <property type="entry name" value="rplA_mito"/>
    <property type="match status" value="1"/>
</dbReference>
<dbReference type="GO" id="GO:0003735">
    <property type="term" value="F:structural constituent of ribosome"/>
    <property type="evidence" value="ECO:0007669"/>
    <property type="project" value="InterPro"/>
</dbReference>
<keyword evidence="4" id="KW-0496">Mitochondrion</keyword>
<accession>A0A834ICQ7</accession>
<keyword evidence="3" id="KW-0689">Ribosomal protein</keyword>
<comment type="subcellular location">
    <subcellularLocation>
        <location evidence="1">Mitochondrion</location>
    </subcellularLocation>
</comment>
<dbReference type="SUPFAM" id="SSF56808">
    <property type="entry name" value="Ribosomal protein L1"/>
    <property type="match status" value="1"/>
</dbReference>
<dbReference type="EMBL" id="JAACXV010000400">
    <property type="protein sequence ID" value="KAF7278465.1"/>
    <property type="molecule type" value="Genomic_DNA"/>
</dbReference>
<dbReference type="GO" id="GO:0003723">
    <property type="term" value="F:RNA binding"/>
    <property type="evidence" value="ECO:0007669"/>
    <property type="project" value="InterPro"/>
</dbReference>
<protein>
    <recommendedName>
        <fullName evidence="6">Large ribosomal subunit protein uL1m</fullName>
    </recommendedName>
</protein>
<sequence>MSLLSNKLFQLNQLIAPQKLLTRIVPIVNTLQERNYAARKGTRERKKKAKVKVEIKKVGFIAHNLRGREQMLAARASKKFSDTWKADPIDNVYPMKYYKWIVYPFSEAIKAHRETHHPEIYNKPDAELYATVELNMQAEKKNRFMENFTRIAAVPHKFDHGEDRNILVFAKSEESQNEAREAGAQYVGGPELVKQIQTGQLSLYDFQYFIAHPDILPELVQLRGVMKRRFPNVKSGTLETDLKSVIDRYLRGISYQAVKDEYEKDFGQINAVLGHLNMNDTHLEENFAAFINDVYTQKPKRDGSFIYRCYLWSPPSSEKLKIDHEMYLDAAEEPKEEKQKIVQTVVL</sequence>
<evidence type="ECO:0000256" key="2">
    <source>
        <dbReference type="ARBA" id="ARBA00010531"/>
    </source>
</evidence>
<evidence type="ECO:0000256" key="1">
    <source>
        <dbReference type="ARBA" id="ARBA00004173"/>
    </source>
</evidence>
<organism evidence="7 8">
    <name type="scientific">Rhynchophorus ferrugineus</name>
    <name type="common">Red palm weevil</name>
    <name type="synonym">Curculio ferrugineus</name>
    <dbReference type="NCBI Taxonomy" id="354439"/>
    <lineage>
        <taxon>Eukaryota</taxon>
        <taxon>Metazoa</taxon>
        <taxon>Ecdysozoa</taxon>
        <taxon>Arthropoda</taxon>
        <taxon>Hexapoda</taxon>
        <taxon>Insecta</taxon>
        <taxon>Pterygota</taxon>
        <taxon>Neoptera</taxon>
        <taxon>Endopterygota</taxon>
        <taxon>Coleoptera</taxon>
        <taxon>Polyphaga</taxon>
        <taxon>Cucujiformia</taxon>
        <taxon>Curculionidae</taxon>
        <taxon>Dryophthorinae</taxon>
        <taxon>Rhynchophorus</taxon>
    </lineage>
</organism>
<dbReference type="AlphaFoldDB" id="A0A834ICQ7"/>
<gene>
    <name evidence="7" type="ORF">GWI33_008424</name>
</gene>
<dbReference type="Gene3D" id="3.40.50.790">
    <property type="match status" value="1"/>
</dbReference>
<evidence type="ECO:0000256" key="6">
    <source>
        <dbReference type="ARBA" id="ARBA00035212"/>
    </source>
</evidence>
<comment type="similarity">
    <text evidence="2">Belongs to the universal ribosomal protein uL1 family.</text>
</comment>
<dbReference type="PANTHER" id="PTHR36427:SF3">
    <property type="entry name" value="LARGE RIBOSOMAL SUBUNIT PROTEIN UL1M"/>
    <property type="match status" value="1"/>
</dbReference>
<dbReference type="InterPro" id="IPR005879">
    <property type="entry name" value="Ribosomal_uL1_mit"/>
</dbReference>
<keyword evidence="5" id="KW-0687">Ribonucleoprotein</keyword>
<evidence type="ECO:0000256" key="3">
    <source>
        <dbReference type="ARBA" id="ARBA00022980"/>
    </source>
</evidence>
<keyword evidence="8" id="KW-1185">Reference proteome</keyword>
<evidence type="ECO:0000256" key="5">
    <source>
        <dbReference type="ARBA" id="ARBA00023274"/>
    </source>
</evidence>
<dbReference type="InterPro" id="IPR023674">
    <property type="entry name" value="Ribosomal_uL1-like"/>
</dbReference>
<dbReference type="PANTHER" id="PTHR36427">
    <property type="entry name" value="54S RIBOSOMAL PROTEIN L1, MITOCHONDRIAL"/>
    <property type="match status" value="1"/>
</dbReference>
<comment type="caution">
    <text evidence="7">The sequence shown here is derived from an EMBL/GenBank/DDBJ whole genome shotgun (WGS) entry which is preliminary data.</text>
</comment>
<dbReference type="OrthoDB" id="1747252at2759"/>
<name>A0A834ICQ7_RHYFE</name>